<feature type="transmembrane region" description="Helical" evidence="1">
    <location>
        <begin position="108"/>
        <end position="126"/>
    </location>
</feature>
<evidence type="ECO:0000256" key="1">
    <source>
        <dbReference type="SAM" id="Phobius"/>
    </source>
</evidence>
<dbReference type="Proteomes" id="UP000319143">
    <property type="component" value="Unassembled WGS sequence"/>
</dbReference>
<feature type="transmembrane region" description="Helical" evidence="1">
    <location>
        <begin position="74"/>
        <end position="96"/>
    </location>
</feature>
<keyword evidence="1" id="KW-1133">Transmembrane helix</keyword>
<dbReference type="AlphaFoldDB" id="A0A5C6CTW5"/>
<sequence length="250" mass="27417">MWLTGGVGFVWPSQCHSPPSANSYRSSKQMKDVAALELNPTDLRLLGHFYQNNFRLELTKGLNSVDIDPPMSTWVSMALMTTVIGLIYAGFIWIAIANDAGAKFGPMIWLLLLLIGILAIVGPVAGHQIRLCYLRSRSPLVSYSAANSTVSILGGQQVFELAEVHALIGVTLRDSHGESKSELQLMIRRDDSLMPYLITTDLSGSASNSYGRILREFRNATRVRTMIAEPDGLLNRGPVRLTELTADGEP</sequence>
<proteinExistence type="predicted"/>
<keyword evidence="3" id="KW-1185">Reference proteome</keyword>
<gene>
    <name evidence="2" type="ORF">Poly41_70060</name>
</gene>
<evidence type="ECO:0000313" key="2">
    <source>
        <dbReference type="EMBL" id="TWU27932.1"/>
    </source>
</evidence>
<reference evidence="2 3" key="1">
    <citation type="submission" date="2019-02" db="EMBL/GenBank/DDBJ databases">
        <title>Deep-cultivation of Planctomycetes and their phenomic and genomic characterization uncovers novel biology.</title>
        <authorList>
            <person name="Wiegand S."/>
            <person name="Jogler M."/>
            <person name="Boedeker C."/>
            <person name="Pinto D."/>
            <person name="Vollmers J."/>
            <person name="Rivas-Marin E."/>
            <person name="Kohn T."/>
            <person name="Peeters S.H."/>
            <person name="Heuer A."/>
            <person name="Rast P."/>
            <person name="Oberbeckmann S."/>
            <person name="Bunk B."/>
            <person name="Jeske O."/>
            <person name="Meyerdierks A."/>
            <person name="Storesund J.E."/>
            <person name="Kallscheuer N."/>
            <person name="Luecker S."/>
            <person name="Lage O.M."/>
            <person name="Pohl T."/>
            <person name="Merkel B.J."/>
            <person name="Hornburger P."/>
            <person name="Mueller R.-W."/>
            <person name="Bruemmer F."/>
            <person name="Labrenz M."/>
            <person name="Spormann A.M."/>
            <person name="Op Den Camp H."/>
            <person name="Overmann J."/>
            <person name="Amann R."/>
            <person name="Jetten M.S.M."/>
            <person name="Mascher T."/>
            <person name="Medema M.H."/>
            <person name="Devos D.P."/>
            <person name="Kaster A.-K."/>
            <person name="Ovreas L."/>
            <person name="Rohde M."/>
            <person name="Galperin M.Y."/>
            <person name="Jogler C."/>
        </authorList>
    </citation>
    <scope>NUCLEOTIDE SEQUENCE [LARGE SCALE GENOMIC DNA]</scope>
    <source>
        <strain evidence="2 3">Poly41</strain>
    </source>
</reference>
<organism evidence="2 3">
    <name type="scientific">Novipirellula artificiosorum</name>
    <dbReference type="NCBI Taxonomy" id="2528016"/>
    <lineage>
        <taxon>Bacteria</taxon>
        <taxon>Pseudomonadati</taxon>
        <taxon>Planctomycetota</taxon>
        <taxon>Planctomycetia</taxon>
        <taxon>Pirellulales</taxon>
        <taxon>Pirellulaceae</taxon>
        <taxon>Novipirellula</taxon>
    </lineage>
</organism>
<dbReference type="EMBL" id="SJPV01000035">
    <property type="protein sequence ID" value="TWU27932.1"/>
    <property type="molecule type" value="Genomic_DNA"/>
</dbReference>
<keyword evidence="1" id="KW-0472">Membrane</keyword>
<name>A0A5C6CTW5_9BACT</name>
<evidence type="ECO:0000313" key="3">
    <source>
        <dbReference type="Proteomes" id="UP000319143"/>
    </source>
</evidence>
<protein>
    <submittedName>
        <fullName evidence="2">Uncharacterized protein</fullName>
    </submittedName>
</protein>
<keyword evidence="1" id="KW-0812">Transmembrane</keyword>
<comment type="caution">
    <text evidence="2">The sequence shown here is derived from an EMBL/GenBank/DDBJ whole genome shotgun (WGS) entry which is preliminary data.</text>
</comment>
<accession>A0A5C6CTW5</accession>